<dbReference type="Proteomes" id="UP000292027">
    <property type="component" value="Unassembled WGS sequence"/>
</dbReference>
<evidence type="ECO:0000256" key="7">
    <source>
        <dbReference type="SAM" id="Phobius"/>
    </source>
</evidence>
<dbReference type="InterPro" id="IPR039421">
    <property type="entry name" value="Type_1_exporter"/>
</dbReference>
<feature type="transmembrane region" description="Helical" evidence="7">
    <location>
        <begin position="20"/>
        <end position="41"/>
    </location>
</feature>
<dbReference type="OrthoDB" id="9806127at2"/>
<dbReference type="Gene3D" id="3.40.50.300">
    <property type="entry name" value="P-loop containing nucleotide triphosphate hydrolases"/>
    <property type="match status" value="1"/>
</dbReference>
<protein>
    <submittedName>
        <fullName evidence="10">ATP-binding cassette subfamily C protein</fullName>
    </submittedName>
</protein>
<evidence type="ECO:0000313" key="10">
    <source>
        <dbReference type="EMBL" id="RZU19959.1"/>
    </source>
</evidence>
<sequence>MKRELSYGATALRTRATVKLIAWSVPEILPTAVYGIAVARATDSFLAGHAGQGIAWLAGLVVTAGLGAAGARQVYARLGDLVEPLRDDLVRRVVGGALRTGDDGAVARLNRQVEIVRDTFAGLVLVLRSFAVTLFGVLTGLLSLAPLVAAFVVPPFLVGFALSLAVLGMAADRVRASLTADEDLAASAGMVFSGVRDVTAAGTEEYAEWLVGQPIEAHAAAERALAKVAALRTLCFAVGGWLPLLILLATGPWLVDRGVSTGTLLGGLTYVLIGLQPALNTVMNALGDSGLRYVITLGRILDASSPAGQPRPVDELKGYQVRLQSLTFAYGPKAEPVLDKLELTIPEGEHLAVVGPSGIGKSTLAGLVCGMLTPTNGRLLLGGAPPTEVTTDELAKTRVLIPQEAYVFSGSVHDNLTYLLPDATTEQVRQAVEAVGATQLIERLEEIKPAELSAGEKQLIALVRAYLSPAPLVVLDEATCFLDPEAERQAEEAFAKRNGTLIVIAHRISSALRARRILVLDGNKAAIGTHASLMRTSRLYRDLHGSWTPSNPRASQIQPAS</sequence>
<gene>
    <name evidence="10" type="ORF">EV645_2179</name>
</gene>
<evidence type="ECO:0000256" key="1">
    <source>
        <dbReference type="ARBA" id="ARBA00004651"/>
    </source>
</evidence>
<dbReference type="SUPFAM" id="SSF90123">
    <property type="entry name" value="ABC transporter transmembrane region"/>
    <property type="match status" value="1"/>
</dbReference>
<evidence type="ECO:0000313" key="11">
    <source>
        <dbReference type="Proteomes" id="UP000292027"/>
    </source>
</evidence>
<evidence type="ECO:0000256" key="4">
    <source>
        <dbReference type="ARBA" id="ARBA00022840"/>
    </source>
</evidence>
<dbReference type="PROSITE" id="PS50929">
    <property type="entry name" value="ABC_TM1F"/>
    <property type="match status" value="1"/>
</dbReference>
<feature type="transmembrane region" description="Helical" evidence="7">
    <location>
        <begin position="120"/>
        <end position="142"/>
    </location>
</feature>
<name>A0A4Q7XBG7_9ACTN</name>
<accession>A0A4Q7XBG7</accession>
<keyword evidence="2 7" id="KW-0812">Transmembrane</keyword>
<dbReference type="GO" id="GO:0005886">
    <property type="term" value="C:plasma membrane"/>
    <property type="evidence" value="ECO:0007669"/>
    <property type="project" value="UniProtKB-SubCell"/>
</dbReference>
<dbReference type="GO" id="GO:0005524">
    <property type="term" value="F:ATP binding"/>
    <property type="evidence" value="ECO:0007669"/>
    <property type="project" value="UniProtKB-KW"/>
</dbReference>
<feature type="transmembrane region" description="Helical" evidence="7">
    <location>
        <begin position="233"/>
        <end position="255"/>
    </location>
</feature>
<dbReference type="PROSITE" id="PS50893">
    <property type="entry name" value="ABC_TRANSPORTER_2"/>
    <property type="match status" value="1"/>
</dbReference>
<dbReference type="InterPro" id="IPR011527">
    <property type="entry name" value="ABC1_TM_dom"/>
</dbReference>
<keyword evidence="5 7" id="KW-1133">Transmembrane helix</keyword>
<evidence type="ECO:0000256" key="5">
    <source>
        <dbReference type="ARBA" id="ARBA00022989"/>
    </source>
</evidence>
<keyword evidence="4 10" id="KW-0067">ATP-binding</keyword>
<dbReference type="SMART" id="SM00382">
    <property type="entry name" value="AAA"/>
    <property type="match status" value="1"/>
</dbReference>
<dbReference type="GO" id="GO:0034040">
    <property type="term" value="F:ATPase-coupled lipid transmembrane transporter activity"/>
    <property type="evidence" value="ECO:0007669"/>
    <property type="project" value="TreeGrafter"/>
</dbReference>
<keyword evidence="11" id="KW-1185">Reference proteome</keyword>
<feature type="domain" description="ABC transmembrane type-1" evidence="9">
    <location>
        <begin position="31"/>
        <end position="284"/>
    </location>
</feature>
<dbReference type="GO" id="GO:0140359">
    <property type="term" value="F:ABC-type transporter activity"/>
    <property type="evidence" value="ECO:0007669"/>
    <property type="project" value="InterPro"/>
</dbReference>
<keyword evidence="3" id="KW-0547">Nucleotide-binding</keyword>
<dbReference type="SUPFAM" id="SSF52540">
    <property type="entry name" value="P-loop containing nucleoside triphosphate hydrolases"/>
    <property type="match status" value="1"/>
</dbReference>
<feature type="domain" description="ABC transporter" evidence="8">
    <location>
        <begin position="321"/>
        <end position="547"/>
    </location>
</feature>
<evidence type="ECO:0000256" key="2">
    <source>
        <dbReference type="ARBA" id="ARBA00022692"/>
    </source>
</evidence>
<evidence type="ECO:0000259" key="8">
    <source>
        <dbReference type="PROSITE" id="PS50893"/>
    </source>
</evidence>
<dbReference type="InterPro" id="IPR003439">
    <property type="entry name" value="ABC_transporter-like_ATP-bd"/>
</dbReference>
<dbReference type="InterPro" id="IPR036640">
    <property type="entry name" value="ABC1_TM_sf"/>
</dbReference>
<dbReference type="PANTHER" id="PTHR24221:SF654">
    <property type="entry name" value="ATP-BINDING CASSETTE SUB-FAMILY B MEMBER 6"/>
    <property type="match status" value="1"/>
</dbReference>
<evidence type="ECO:0000256" key="6">
    <source>
        <dbReference type="ARBA" id="ARBA00023136"/>
    </source>
</evidence>
<proteinExistence type="predicted"/>
<keyword evidence="6 7" id="KW-0472">Membrane</keyword>
<feature type="transmembrane region" description="Helical" evidence="7">
    <location>
        <begin position="53"/>
        <end position="71"/>
    </location>
</feature>
<dbReference type="Gene3D" id="1.20.1560.10">
    <property type="entry name" value="ABC transporter type 1, transmembrane domain"/>
    <property type="match status" value="1"/>
</dbReference>
<organism evidence="10 11">
    <name type="scientific">Kribbella rubisoli</name>
    <dbReference type="NCBI Taxonomy" id="3075929"/>
    <lineage>
        <taxon>Bacteria</taxon>
        <taxon>Bacillati</taxon>
        <taxon>Actinomycetota</taxon>
        <taxon>Actinomycetes</taxon>
        <taxon>Propionibacteriales</taxon>
        <taxon>Kribbellaceae</taxon>
        <taxon>Kribbella</taxon>
    </lineage>
</organism>
<dbReference type="AlphaFoldDB" id="A0A4Q7XBG7"/>
<dbReference type="InterPro" id="IPR027417">
    <property type="entry name" value="P-loop_NTPase"/>
</dbReference>
<dbReference type="EMBL" id="SHKR01000011">
    <property type="protein sequence ID" value="RZU19959.1"/>
    <property type="molecule type" value="Genomic_DNA"/>
</dbReference>
<comment type="subcellular location">
    <subcellularLocation>
        <location evidence="1">Cell membrane</location>
        <topology evidence="1">Multi-pass membrane protein</topology>
    </subcellularLocation>
</comment>
<dbReference type="InterPro" id="IPR017871">
    <property type="entry name" value="ABC_transporter-like_CS"/>
</dbReference>
<dbReference type="RefSeq" id="WP_130442215.1">
    <property type="nucleotide sequence ID" value="NZ_SHKR01000011.1"/>
</dbReference>
<dbReference type="PROSITE" id="PS00211">
    <property type="entry name" value="ABC_TRANSPORTER_1"/>
    <property type="match status" value="1"/>
</dbReference>
<evidence type="ECO:0000256" key="3">
    <source>
        <dbReference type="ARBA" id="ARBA00022741"/>
    </source>
</evidence>
<evidence type="ECO:0000259" key="9">
    <source>
        <dbReference type="PROSITE" id="PS50929"/>
    </source>
</evidence>
<comment type="caution">
    <text evidence="10">The sequence shown here is derived from an EMBL/GenBank/DDBJ whole genome shotgun (WGS) entry which is preliminary data.</text>
</comment>
<feature type="transmembrane region" description="Helical" evidence="7">
    <location>
        <begin position="148"/>
        <end position="170"/>
    </location>
</feature>
<reference evidence="10 11" key="1">
    <citation type="journal article" date="2015" name="Stand. Genomic Sci.">
        <title>Genomic Encyclopedia of Bacterial and Archaeal Type Strains, Phase III: the genomes of soil and plant-associated and newly described type strains.</title>
        <authorList>
            <person name="Whitman W.B."/>
            <person name="Woyke T."/>
            <person name="Klenk H.P."/>
            <person name="Zhou Y."/>
            <person name="Lilburn T.G."/>
            <person name="Beck B.J."/>
            <person name="De Vos P."/>
            <person name="Vandamme P."/>
            <person name="Eisen J.A."/>
            <person name="Garrity G."/>
            <person name="Hugenholtz P."/>
            <person name="Kyrpides N.C."/>
        </authorList>
    </citation>
    <scope>NUCLEOTIDE SEQUENCE [LARGE SCALE GENOMIC DNA]</scope>
    <source>
        <strain evidence="10 11">VKM Ac-2540</strain>
    </source>
</reference>
<dbReference type="PANTHER" id="PTHR24221">
    <property type="entry name" value="ATP-BINDING CASSETTE SUB-FAMILY B"/>
    <property type="match status" value="1"/>
</dbReference>
<dbReference type="GO" id="GO:0016887">
    <property type="term" value="F:ATP hydrolysis activity"/>
    <property type="evidence" value="ECO:0007669"/>
    <property type="project" value="InterPro"/>
</dbReference>
<dbReference type="Pfam" id="PF00005">
    <property type="entry name" value="ABC_tran"/>
    <property type="match status" value="1"/>
</dbReference>
<dbReference type="InterPro" id="IPR003593">
    <property type="entry name" value="AAA+_ATPase"/>
</dbReference>